<evidence type="ECO:0000256" key="2">
    <source>
        <dbReference type="ARBA" id="ARBA00001947"/>
    </source>
</evidence>
<dbReference type="GO" id="GO:0005737">
    <property type="term" value="C:cytoplasm"/>
    <property type="evidence" value="ECO:0007669"/>
    <property type="project" value="UniProtKB-SubCell"/>
</dbReference>
<dbReference type="InterPro" id="IPR051206">
    <property type="entry name" value="NAMLAA_amidase_2"/>
</dbReference>
<comment type="cofactor">
    <cofactor evidence="2">
        <name>Zn(2+)</name>
        <dbReference type="ChEBI" id="CHEBI:29105"/>
    </cofactor>
</comment>
<dbReference type="PANTHER" id="PTHR30417:SF4">
    <property type="entry name" value="1,6-ANHYDRO-N-ACETYLMURAMYL-L-ALANINE AMIDASE AMPD"/>
    <property type="match status" value="1"/>
</dbReference>
<dbReference type="EMBL" id="UOFQ01000170">
    <property type="protein sequence ID" value="VAW90052.1"/>
    <property type="molecule type" value="Genomic_DNA"/>
</dbReference>
<dbReference type="InterPro" id="IPR036505">
    <property type="entry name" value="Amidase/PGRP_sf"/>
</dbReference>
<dbReference type="NCBIfam" id="NF008758">
    <property type="entry name" value="PRK11789.1"/>
    <property type="match status" value="1"/>
</dbReference>
<dbReference type="SMART" id="SM00644">
    <property type="entry name" value="Ami_2"/>
    <property type="match status" value="1"/>
</dbReference>
<comment type="catalytic activity">
    <reaction evidence="1">
        <text>Hydrolyzes the link between N-acetylmuramoyl residues and L-amino acid residues in certain cell-wall glycopeptides.</text>
        <dbReference type="EC" id="3.5.1.28"/>
    </reaction>
</comment>
<dbReference type="InterPro" id="IPR002502">
    <property type="entry name" value="Amidase_domain"/>
</dbReference>
<keyword evidence="9" id="KW-0961">Cell wall biogenesis/degradation</keyword>
<name>A0A3B0ZRI9_9ZZZZ</name>
<evidence type="ECO:0000256" key="1">
    <source>
        <dbReference type="ARBA" id="ARBA00001561"/>
    </source>
</evidence>
<feature type="domain" description="N-acetylmuramoyl-L-alanine amidase" evidence="12">
    <location>
        <begin position="15"/>
        <end position="166"/>
    </location>
</feature>
<dbReference type="PANTHER" id="PTHR30417">
    <property type="entry name" value="N-ACETYLMURAMOYL-L-ALANINE AMIDASE AMID"/>
    <property type="match status" value="1"/>
</dbReference>
<dbReference type="GO" id="GO:0071555">
    <property type="term" value="P:cell wall organization"/>
    <property type="evidence" value="ECO:0007669"/>
    <property type="project" value="UniProtKB-KW"/>
</dbReference>
<evidence type="ECO:0000256" key="7">
    <source>
        <dbReference type="ARBA" id="ARBA00022801"/>
    </source>
</evidence>
<keyword evidence="8" id="KW-0862">Zinc</keyword>
<evidence type="ECO:0000256" key="11">
    <source>
        <dbReference type="ARBA" id="ARBA00042615"/>
    </source>
</evidence>
<dbReference type="Gene3D" id="3.40.80.10">
    <property type="entry name" value="Peptidoglycan recognition protein-like"/>
    <property type="match status" value="1"/>
</dbReference>
<evidence type="ECO:0000256" key="4">
    <source>
        <dbReference type="ARBA" id="ARBA00011901"/>
    </source>
</evidence>
<keyword evidence="5" id="KW-0963">Cytoplasm</keyword>
<evidence type="ECO:0000259" key="12">
    <source>
        <dbReference type="SMART" id="SM00644"/>
    </source>
</evidence>
<comment type="subcellular location">
    <subcellularLocation>
        <location evidence="3">Cytoplasm</location>
    </subcellularLocation>
</comment>
<keyword evidence="7" id="KW-0378">Hydrolase</keyword>
<gene>
    <name evidence="13" type="ORF">MNBD_GAMMA17-859</name>
</gene>
<dbReference type="CDD" id="cd06583">
    <property type="entry name" value="PGRP"/>
    <property type="match status" value="1"/>
</dbReference>
<dbReference type="EC" id="3.5.1.28" evidence="4"/>
<evidence type="ECO:0000256" key="6">
    <source>
        <dbReference type="ARBA" id="ARBA00022723"/>
    </source>
</evidence>
<reference evidence="13" key="1">
    <citation type="submission" date="2018-06" db="EMBL/GenBank/DDBJ databases">
        <authorList>
            <person name="Zhirakovskaya E."/>
        </authorList>
    </citation>
    <scope>NUCLEOTIDE SEQUENCE</scope>
</reference>
<evidence type="ECO:0000256" key="9">
    <source>
        <dbReference type="ARBA" id="ARBA00023316"/>
    </source>
</evidence>
<dbReference type="GO" id="GO:0009253">
    <property type="term" value="P:peptidoglycan catabolic process"/>
    <property type="evidence" value="ECO:0007669"/>
    <property type="project" value="InterPro"/>
</dbReference>
<dbReference type="GO" id="GO:0046872">
    <property type="term" value="F:metal ion binding"/>
    <property type="evidence" value="ECO:0007669"/>
    <property type="project" value="UniProtKB-KW"/>
</dbReference>
<accession>A0A3B0ZRI9</accession>
<sequence length="186" mass="20732">MIDNGWLAAACRRSSANCDERPQDSEVDLIVIHGISLPPGEFGEGWIEDLFCNQLDPAAHPSFADICELQVSAHVLIRRDGSVIQFVPFDKRAWHAGESSFEGRERCNDFSIGIELEGTDELAYDPLQYRVLARLVCLLMSCYPGVTPERIVGHSDVAPGRKTDPGASFDWPMFRAMLQDDIYSVD</sequence>
<dbReference type="AlphaFoldDB" id="A0A3B0ZRI9"/>
<dbReference type="SUPFAM" id="SSF55846">
    <property type="entry name" value="N-acetylmuramoyl-L-alanine amidase-like"/>
    <property type="match status" value="1"/>
</dbReference>
<organism evidence="13">
    <name type="scientific">hydrothermal vent metagenome</name>
    <dbReference type="NCBI Taxonomy" id="652676"/>
    <lineage>
        <taxon>unclassified sequences</taxon>
        <taxon>metagenomes</taxon>
        <taxon>ecological metagenomes</taxon>
    </lineage>
</organism>
<evidence type="ECO:0000256" key="8">
    <source>
        <dbReference type="ARBA" id="ARBA00022833"/>
    </source>
</evidence>
<evidence type="ECO:0000256" key="10">
    <source>
        <dbReference type="ARBA" id="ARBA00039257"/>
    </source>
</evidence>
<evidence type="ECO:0000256" key="3">
    <source>
        <dbReference type="ARBA" id="ARBA00004496"/>
    </source>
</evidence>
<dbReference type="GO" id="GO:0009254">
    <property type="term" value="P:peptidoglycan turnover"/>
    <property type="evidence" value="ECO:0007669"/>
    <property type="project" value="TreeGrafter"/>
</dbReference>
<dbReference type="Pfam" id="PF01510">
    <property type="entry name" value="Amidase_2"/>
    <property type="match status" value="1"/>
</dbReference>
<keyword evidence="6" id="KW-0479">Metal-binding</keyword>
<proteinExistence type="predicted"/>
<dbReference type="GO" id="GO:0008745">
    <property type="term" value="F:N-acetylmuramoyl-L-alanine amidase activity"/>
    <property type="evidence" value="ECO:0007669"/>
    <property type="project" value="UniProtKB-EC"/>
</dbReference>
<protein>
    <recommendedName>
        <fullName evidence="10">1,6-anhydro-N-acetylmuramyl-L-alanine amidase AmpD</fullName>
        <ecNumber evidence="4">3.5.1.28</ecNumber>
    </recommendedName>
    <alternativeName>
        <fullName evidence="11">N-acetylmuramoyl-L-alanine amidase</fullName>
    </alternativeName>
</protein>
<evidence type="ECO:0000313" key="13">
    <source>
        <dbReference type="EMBL" id="VAW90052.1"/>
    </source>
</evidence>
<evidence type="ECO:0000256" key="5">
    <source>
        <dbReference type="ARBA" id="ARBA00022490"/>
    </source>
</evidence>